<evidence type="ECO:0000256" key="2">
    <source>
        <dbReference type="ARBA" id="ARBA00007466"/>
    </source>
</evidence>
<dbReference type="InterPro" id="IPR007276">
    <property type="entry name" value="Nop14"/>
</dbReference>
<sequence>MELNPFSVRPNKKPKFTVVNRRVKGGTRKVRDRDSERSPLSKEYAARNKSGAFVDRRFGEGKAGVSRDEVMMQRFAKERVKRSKKDRYNLSTRPSEDITHKGKVVGEDYKDDGELFQDSDDEGTGLDKADTEMHFGGGRNGQKEDPYGMYGGGGRTLKDIYGSNERRDGLDDVIKMSKIRKMERQREKEEQVEVFEGVDEAFGDLRGLLGFRDKGADRDKERERKKRVREGEEEPEEDDDYEQMARMFAFEKKGAATDRTKTQEEVALEREEKLREMEERRIKRMNGDFSDDDMSDVAAGGDDLGEEEGKKGGVEMRFTADGIKYVDEEGREVEANYRVKEQFQNKSAWYEGVVAKVNKDGTYDVQYDDGDFEEGVEEVSIKVLGGAKKMKKEKKEKKKKEEEEAEGEEEEEEEEEKEEEEEDGGGKERRVKRMKEQEARRKAMSDMPYTFSPPPTTTEALEDLIAEHCGDGKDVNELVKRIHESNSVLVNKERRTVMQNFFDVLVRRYVALGDRVVQAGGGGG</sequence>
<dbReference type="Gene3D" id="2.30.30.140">
    <property type="match status" value="1"/>
</dbReference>
<feature type="region of interest" description="Disordered" evidence="7">
    <location>
        <begin position="210"/>
        <end position="315"/>
    </location>
</feature>
<reference evidence="8" key="1">
    <citation type="submission" date="2022-07" db="EMBL/GenBank/DDBJ databases">
        <title>Genome analysis of Parmales, a sister group of diatoms, reveals the evolutionary specialization of diatoms from phago-mixotrophs to photoautotrophs.</title>
        <authorList>
            <person name="Ban H."/>
            <person name="Sato S."/>
            <person name="Yoshikawa S."/>
            <person name="Kazumasa Y."/>
            <person name="Nakamura Y."/>
            <person name="Ichinomiya M."/>
            <person name="Saitoh K."/>
            <person name="Sato N."/>
            <person name="Blanc-Mathieu R."/>
            <person name="Endo H."/>
            <person name="Kuwata A."/>
            <person name="Ogata H."/>
        </authorList>
    </citation>
    <scope>NUCLEOTIDE SEQUENCE</scope>
</reference>
<feature type="compositionally biased region" description="Acidic residues" evidence="7">
    <location>
        <begin position="231"/>
        <end position="242"/>
    </location>
</feature>
<feature type="compositionally biased region" description="Basic residues" evidence="7">
    <location>
        <begin position="388"/>
        <end position="398"/>
    </location>
</feature>
<evidence type="ECO:0000256" key="1">
    <source>
        <dbReference type="ARBA" id="ARBA00004604"/>
    </source>
</evidence>
<name>A0A9W7AE68_9STRA</name>
<feature type="compositionally biased region" description="Basic and acidic residues" evidence="7">
    <location>
        <begin position="211"/>
        <end position="222"/>
    </location>
</feature>
<dbReference type="GO" id="GO:0032040">
    <property type="term" value="C:small-subunit processome"/>
    <property type="evidence" value="ECO:0007669"/>
    <property type="project" value="InterPro"/>
</dbReference>
<proteinExistence type="inferred from homology"/>
<feature type="region of interest" description="Disordered" evidence="7">
    <location>
        <begin position="383"/>
        <end position="453"/>
    </location>
</feature>
<dbReference type="EMBL" id="BRXZ01002704">
    <property type="protein sequence ID" value="GMH68325.1"/>
    <property type="molecule type" value="Genomic_DNA"/>
</dbReference>
<comment type="function">
    <text evidence="6">Involved in nucleolar processing of pre-18S ribosomal RNA. Has a role in the nuclear export of 40S pre-ribosomal subunit to the cytoplasm.</text>
</comment>
<keyword evidence="3" id="KW-0690">Ribosome biogenesis</keyword>
<dbReference type="GO" id="GO:0030490">
    <property type="term" value="P:maturation of SSU-rRNA"/>
    <property type="evidence" value="ECO:0007669"/>
    <property type="project" value="TreeGrafter"/>
</dbReference>
<gene>
    <name evidence="8" type="ORF">TrRE_jg8544</name>
</gene>
<evidence type="ECO:0000313" key="8">
    <source>
        <dbReference type="EMBL" id="GMH68325.1"/>
    </source>
</evidence>
<feature type="region of interest" description="Disordered" evidence="7">
    <location>
        <begin position="77"/>
        <end position="151"/>
    </location>
</feature>
<dbReference type="Proteomes" id="UP001165082">
    <property type="component" value="Unassembled WGS sequence"/>
</dbReference>
<evidence type="ECO:0000256" key="6">
    <source>
        <dbReference type="ARBA" id="ARBA00024695"/>
    </source>
</evidence>
<feature type="compositionally biased region" description="Basic and acidic residues" evidence="7">
    <location>
        <begin position="249"/>
        <end position="281"/>
    </location>
</feature>
<organism evidence="8 9">
    <name type="scientific">Triparma retinervis</name>
    <dbReference type="NCBI Taxonomy" id="2557542"/>
    <lineage>
        <taxon>Eukaryota</taxon>
        <taxon>Sar</taxon>
        <taxon>Stramenopiles</taxon>
        <taxon>Ochrophyta</taxon>
        <taxon>Bolidophyceae</taxon>
        <taxon>Parmales</taxon>
        <taxon>Triparmaceae</taxon>
        <taxon>Triparma</taxon>
    </lineage>
</organism>
<evidence type="ECO:0000256" key="3">
    <source>
        <dbReference type="ARBA" id="ARBA00022517"/>
    </source>
</evidence>
<dbReference type="PANTHER" id="PTHR23183:SF0">
    <property type="entry name" value="NUCLEOLAR PROTEIN 14"/>
    <property type="match status" value="1"/>
</dbReference>
<protein>
    <submittedName>
        <fullName evidence="8">Uncharacterized protein</fullName>
    </submittedName>
</protein>
<dbReference type="CDD" id="cd04508">
    <property type="entry name" value="Tudor_SF"/>
    <property type="match status" value="1"/>
</dbReference>
<dbReference type="PANTHER" id="PTHR23183">
    <property type="entry name" value="NOP14"/>
    <property type="match status" value="1"/>
</dbReference>
<feature type="compositionally biased region" description="Acidic residues" evidence="7">
    <location>
        <begin position="109"/>
        <end position="124"/>
    </location>
</feature>
<keyword evidence="4" id="KW-0698">rRNA processing</keyword>
<feature type="compositionally biased region" description="Basic and acidic residues" evidence="7">
    <location>
        <begin position="424"/>
        <end position="444"/>
    </location>
</feature>
<keyword evidence="5" id="KW-0539">Nucleus</keyword>
<keyword evidence="9" id="KW-1185">Reference proteome</keyword>
<feature type="region of interest" description="Disordered" evidence="7">
    <location>
        <begin position="23"/>
        <end position="44"/>
    </location>
</feature>
<accession>A0A9W7AE68</accession>
<evidence type="ECO:0000313" key="9">
    <source>
        <dbReference type="Proteomes" id="UP001165082"/>
    </source>
</evidence>
<evidence type="ECO:0000256" key="7">
    <source>
        <dbReference type="SAM" id="MobiDB-lite"/>
    </source>
</evidence>
<dbReference type="AlphaFoldDB" id="A0A9W7AE68"/>
<feature type="compositionally biased region" description="Acidic residues" evidence="7">
    <location>
        <begin position="403"/>
        <end position="423"/>
    </location>
</feature>
<feature type="compositionally biased region" description="Basic and acidic residues" evidence="7">
    <location>
        <begin position="29"/>
        <end position="44"/>
    </location>
</feature>
<comment type="caution">
    <text evidence="8">The sequence shown here is derived from an EMBL/GenBank/DDBJ whole genome shotgun (WGS) entry which is preliminary data.</text>
</comment>
<comment type="similarity">
    <text evidence="2">Belongs to the NOP14 family.</text>
</comment>
<feature type="non-terminal residue" evidence="8">
    <location>
        <position position="1"/>
    </location>
</feature>
<dbReference type="OrthoDB" id="441771at2759"/>
<dbReference type="Pfam" id="PF04147">
    <property type="entry name" value="Nop14"/>
    <property type="match status" value="1"/>
</dbReference>
<dbReference type="GO" id="GO:0030692">
    <property type="term" value="C:Noc4p-Nop14p complex"/>
    <property type="evidence" value="ECO:0007669"/>
    <property type="project" value="TreeGrafter"/>
</dbReference>
<evidence type="ECO:0000256" key="5">
    <source>
        <dbReference type="ARBA" id="ARBA00023242"/>
    </source>
</evidence>
<comment type="subcellular location">
    <subcellularLocation>
        <location evidence="1">Nucleus</location>
        <location evidence="1">Nucleolus</location>
    </subcellularLocation>
</comment>
<feature type="compositionally biased region" description="Basic and acidic residues" evidence="7">
    <location>
        <begin position="94"/>
        <end position="108"/>
    </location>
</feature>
<evidence type="ECO:0000256" key="4">
    <source>
        <dbReference type="ARBA" id="ARBA00022552"/>
    </source>
</evidence>